<keyword evidence="2" id="KW-0677">Repeat</keyword>
<evidence type="ECO:0000313" key="5">
    <source>
        <dbReference type="Proteomes" id="UP000006310"/>
    </source>
</evidence>
<evidence type="ECO:0000256" key="1">
    <source>
        <dbReference type="ARBA" id="ARBA00022574"/>
    </source>
</evidence>
<dbReference type="KEGG" id="kng:KNAG_0C01410"/>
<dbReference type="EMBL" id="HE978316">
    <property type="protein sequence ID" value="CCK69254.1"/>
    <property type="molecule type" value="Genomic_DNA"/>
</dbReference>
<evidence type="ECO:0000256" key="2">
    <source>
        <dbReference type="ARBA" id="ARBA00022737"/>
    </source>
</evidence>
<dbReference type="STRING" id="1071383.J7S4E4"/>
<evidence type="ECO:0000256" key="3">
    <source>
        <dbReference type="PROSITE-ProRule" id="PRU00221"/>
    </source>
</evidence>
<evidence type="ECO:0000313" key="4">
    <source>
        <dbReference type="EMBL" id="CCK69254.1"/>
    </source>
</evidence>
<dbReference type="PROSITE" id="PS50082">
    <property type="entry name" value="WD_REPEATS_2"/>
    <property type="match status" value="5"/>
</dbReference>
<dbReference type="HOGENOM" id="CLU_012350_1_0_1"/>
<dbReference type="InterPro" id="IPR019775">
    <property type="entry name" value="WD40_repeat_CS"/>
</dbReference>
<dbReference type="OMA" id="TSNICAD"/>
<dbReference type="SUPFAM" id="SSF50978">
    <property type="entry name" value="WD40 repeat-like"/>
    <property type="match status" value="1"/>
</dbReference>
<dbReference type="RefSeq" id="XP_022463500.1">
    <property type="nucleotide sequence ID" value="XM_022606845.1"/>
</dbReference>
<gene>
    <name evidence="4" type="primary">KNAG0C01410</name>
    <name evidence="4" type="ordered locus">KNAG_0C01410</name>
</gene>
<dbReference type="PRINTS" id="PR00320">
    <property type="entry name" value="GPROTEINBRPT"/>
</dbReference>
<dbReference type="PROSITE" id="PS50294">
    <property type="entry name" value="WD_REPEATS_REGION"/>
    <property type="match status" value="4"/>
</dbReference>
<dbReference type="PROSITE" id="PS00678">
    <property type="entry name" value="WD_REPEATS_1"/>
    <property type="match status" value="4"/>
</dbReference>
<dbReference type="CDD" id="cd00200">
    <property type="entry name" value="WD40"/>
    <property type="match status" value="1"/>
</dbReference>
<dbReference type="SMART" id="SM00320">
    <property type="entry name" value="WD40"/>
    <property type="match status" value="5"/>
</dbReference>
<dbReference type="InterPro" id="IPR050505">
    <property type="entry name" value="WDR55/POC1"/>
</dbReference>
<feature type="repeat" description="WD" evidence="3">
    <location>
        <begin position="542"/>
        <end position="581"/>
    </location>
</feature>
<feature type="repeat" description="WD" evidence="3">
    <location>
        <begin position="445"/>
        <end position="484"/>
    </location>
</feature>
<dbReference type="InterPro" id="IPR036322">
    <property type="entry name" value="WD40_repeat_dom_sf"/>
</dbReference>
<dbReference type="AlphaFoldDB" id="J7S4E4"/>
<dbReference type="Proteomes" id="UP000006310">
    <property type="component" value="Chromosome 3"/>
</dbReference>
<dbReference type="PANTHER" id="PTHR44019">
    <property type="entry name" value="WD REPEAT-CONTAINING PROTEIN 55"/>
    <property type="match status" value="1"/>
</dbReference>
<accession>J7S4E4</accession>
<name>J7S4E4_HUIN7</name>
<dbReference type="Gene3D" id="6.10.280.220">
    <property type="match status" value="1"/>
</dbReference>
<organism evidence="4 5">
    <name type="scientific">Huiozyma naganishii (strain ATCC MYA-139 / BCRC 22969 / CBS 8797 / KCTC 17520 / NBRC 10181 / NCYC 3082 / Yp74L-3)</name>
    <name type="common">Yeast</name>
    <name type="synonym">Kazachstania naganishii</name>
    <dbReference type="NCBI Taxonomy" id="1071383"/>
    <lineage>
        <taxon>Eukaryota</taxon>
        <taxon>Fungi</taxon>
        <taxon>Dikarya</taxon>
        <taxon>Ascomycota</taxon>
        <taxon>Saccharomycotina</taxon>
        <taxon>Saccharomycetes</taxon>
        <taxon>Saccharomycetales</taxon>
        <taxon>Saccharomycetaceae</taxon>
        <taxon>Huiozyma</taxon>
    </lineage>
</organism>
<dbReference type="InterPro" id="IPR020472">
    <property type="entry name" value="WD40_PAC1"/>
</dbReference>
<dbReference type="OrthoDB" id="496at2759"/>
<reference evidence="5" key="2">
    <citation type="submission" date="2012-08" db="EMBL/GenBank/DDBJ databases">
        <title>Genome sequence of Kazachstania naganishii.</title>
        <authorList>
            <person name="Gordon J.L."/>
            <person name="Armisen D."/>
            <person name="Proux-Wera E."/>
            <person name="OhEigeartaigh S.S."/>
            <person name="Byrne K.P."/>
            <person name="Wolfe K.H."/>
        </authorList>
    </citation>
    <scope>NUCLEOTIDE SEQUENCE [LARGE SCALE GENOMIC DNA]</scope>
    <source>
        <strain evidence="5">ATCC MYA-139 / BCRC 22969 / CBS 8797 / CCRC 22969 / KCTC 17520 / NBRC 10181 / NCYC 3082</strain>
    </source>
</reference>
<dbReference type="InterPro" id="IPR001680">
    <property type="entry name" value="WD40_rpt"/>
</dbReference>
<dbReference type="CDD" id="cd22881">
    <property type="entry name" value="Mdv1_N"/>
    <property type="match status" value="1"/>
</dbReference>
<keyword evidence="5" id="KW-1185">Reference proteome</keyword>
<feature type="repeat" description="WD" evidence="3">
    <location>
        <begin position="345"/>
        <end position="387"/>
    </location>
</feature>
<dbReference type="eggNOG" id="KOG4155">
    <property type="taxonomic scope" value="Eukaryota"/>
</dbReference>
<dbReference type="Pfam" id="PF00400">
    <property type="entry name" value="WD40"/>
    <property type="match status" value="5"/>
</dbReference>
<protein>
    <submittedName>
        <fullName evidence="4">Uncharacterized protein</fullName>
    </submittedName>
</protein>
<sequence>MTIDQNDRFELIRSWIKRLMSPYSTIMSSVLSNYGFPSQKYKLSSKTFQNVSSASTGNQYFLNKYTNHKATFNILSHLNDDSLKDIPEPQKTEEDCPSLFQVFQIILPNIQEQSYIDTAATRQHIEENAKSSVLDYQSVSLPDELNIETINRSYSAKVLNDASKMVLAELEHIKLQKSSVKSEIANIREKLASLHNMEKLMAQRIKMLDRAEIQLKNSAVTIKTRKEFVKEYGLAGKDDCPDGPYYGNGQDDSEDDILNKYLAESNSFIDDYHMEKFEKPGSLPSSSITSSPTLLPTFIPDEYTTDNTQGSGLSKFYDGPHRKQKFISESLQELYQPGTNVATFQKAHSDGISSLDFDFPFGTMITAGHMDHTMKIWDLSGRKQIGQLLGHMASVNCIEMDSSYNLAVSGSKDATLKLWNIDLATEKAKKLLPELESRTACLHSFTSHKGEIVALSLSGESLVSASRDKTIRQWDLKSGKCVQSLDVAFPSRDLAGLDASYSMLNPPVVGTLQSYENALATGSRDGLIRLWDLRIGKVVRTIPAHNSAVTALKFDTTHLITGSFDRTAFIWDLRTGDSVSSFSYDSPVSSVNFDEARIVISTDSMTTVSNRNGTGQWQCRHPMETHSAVSTSQYKDGHMIEGRSSGTVSVWSV</sequence>
<dbReference type="Gene3D" id="2.130.10.10">
    <property type="entry name" value="YVTN repeat-like/Quinoprotein amine dehydrogenase"/>
    <property type="match status" value="2"/>
</dbReference>
<dbReference type="PANTHER" id="PTHR44019:SF8">
    <property type="entry name" value="POC1 CENTRIOLAR PROTEIN HOMOLOG"/>
    <property type="match status" value="1"/>
</dbReference>
<proteinExistence type="predicted"/>
<feature type="repeat" description="WD" evidence="3">
    <location>
        <begin position="519"/>
        <end position="541"/>
    </location>
</feature>
<feature type="repeat" description="WD" evidence="3">
    <location>
        <begin position="388"/>
        <end position="422"/>
    </location>
</feature>
<dbReference type="GeneID" id="34524934"/>
<dbReference type="InterPro" id="IPR015943">
    <property type="entry name" value="WD40/YVTN_repeat-like_dom_sf"/>
</dbReference>
<keyword evidence="1 3" id="KW-0853">WD repeat</keyword>
<reference evidence="4 5" key="1">
    <citation type="journal article" date="2011" name="Proc. Natl. Acad. Sci. U.S.A.">
        <title>Evolutionary erosion of yeast sex chromosomes by mating-type switching accidents.</title>
        <authorList>
            <person name="Gordon J.L."/>
            <person name="Armisen D."/>
            <person name="Proux-Wera E."/>
            <person name="Oheigeartaigh S.S."/>
            <person name="Byrne K.P."/>
            <person name="Wolfe K.H."/>
        </authorList>
    </citation>
    <scope>NUCLEOTIDE SEQUENCE [LARGE SCALE GENOMIC DNA]</scope>
    <source>
        <strain evidence="5">ATCC MYA-139 / BCRC 22969 / CBS 8797 / CCRC 22969 / KCTC 17520 / NBRC 10181 / NCYC 3082</strain>
    </source>
</reference>